<evidence type="ECO:0000313" key="1">
    <source>
        <dbReference type="EMBL" id="DAF50136.1"/>
    </source>
</evidence>
<proteinExistence type="predicted"/>
<reference evidence="1" key="1">
    <citation type="journal article" date="2021" name="Proc. Natl. Acad. Sci. U.S.A.">
        <title>A Catalog of Tens of Thousands of Viruses from Human Metagenomes Reveals Hidden Associations with Chronic Diseases.</title>
        <authorList>
            <person name="Tisza M.J."/>
            <person name="Buck C.B."/>
        </authorList>
    </citation>
    <scope>NUCLEOTIDE SEQUENCE</scope>
    <source>
        <strain evidence="1">CtzyE57</strain>
    </source>
</reference>
<name>A0A8S5SGT0_9CAUD</name>
<organism evidence="1">
    <name type="scientific">Siphoviridae sp. ctzyE57</name>
    <dbReference type="NCBI Taxonomy" id="2827982"/>
    <lineage>
        <taxon>Viruses</taxon>
        <taxon>Duplodnaviria</taxon>
        <taxon>Heunggongvirae</taxon>
        <taxon>Uroviricota</taxon>
        <taxon>Caudoviricetes</taxon>
    </lineage>
</organism>
<dbReference type="EMBL" id="BK032592">
    <property type="protein sequence ID" value="DAF50136.1"/>
    <property type="molecule type" value="Genomic_DNA"/>
</dbReference>
<sequence length="140" mass="15539">MRLWDITGQGTGIVIYDGESVGVFNWERLDDAQIPLLSPIGTPMGWPCSEMEGDIDVKATYVDDIRTILPGKCWYDDDEEALDTDMDIVYDKYGDLPALYGYDIGLGALLELDDNGNFIPTSGAVYKIAEYTIIAPSSWQ</sequence>
<protein>
    <submittedName>
        <fullName evidence="1">Uncharacterized protein</fullName>
    </submittedName>
</protein>
<accession>A0A8S5SGT0</accession>